<dbReference type="Proteomes" id="UP000027265">
    <property type="component" value="Unassembled WGS sequence"/>
</dbReference>
<feature type="region of interest" description="Disordered" evidence="1">
    <location>
        <begin position="190"/>
        <end position="209"/>
    </location>
</feature>
<sequence>ISLTIRELLKVSLDIRKKIKESLNSKRVPVEGSKAATGSVEINSVSEINVVQEIPLPDLEEIVSAAHSLPLRIVYPIIHGLNKKLTCECILDPGAQIVAIDKTVWERLGLPLQSDHIMRMVNTNNSSNAVRQPSLRVNATMGLLEKVHFQFGLVSLYLQVQVVENAAFEVLLGRPFFALRQAQSEDSMEGEQKLALTDPNNHSKVTVVT</sequence>
<keyword evidence="3" id="KW-1185">Reference proteome</keyword>
<dbReference type="CDD" id="cd00303">
    <property type="entry name" value="retropepsin_like"/>
    <property type="match status" value="1"/>
</dbReference>
<feature type="non-terminal residue" evidence="2">
    <location>
        <position position="209"/>
    </location>
</feature>
<gene>
    <name evidence="2" type="ORF">JAAARDRAFT_97390</name>
</gene>
<evidence type="ECO:0000313" key="2">
    <source>
        <dbReference type="EMBL" id="KDQ49825.1"/>
    </source>
</evidence>
<dbReference type="EMBL" id="KL197773">
    <property type="protein sequence ID" value="KDQ49825.1"/>
    <property type="molecule type" value="Genomic_DNA"/>
</dbReference>
<reference evidence="3" key="1">
    <citation type="journal article" date="2014" name="Proc. Natl. Acad. Sci. U.S.A.">
        <title>Extensive sampling of basidiomycete genomes demonstrates inadequacy of the white-rot/brown-rot paradigm for wood decay fungi.</title>
        <authorList>
            <person name="Riley R."/>
            <person name="Salamov A.A."/>
            <person name="Brown D.W."/>
            <person name="Nagy L.G."/>
            <person name="Floudas D."/>
            <person name="Held B.W."/>
            <person name="Levasseur A."/>
            <person name="Lombard V."/>
            <person name="Morin E."/>
            <person name="Otillar R."/>
            <person name="Lindquist E.A."/>
            <person name="Sun H."/>
            <person name="LaButti K.M."/>
            <person name="Schmutz J."/>
            <person name="Jabbour D."/>
            <person name="Luo H."/>
            <person name="Baker S.E."/>
            <person name="Pisabarro A.G."/>
            <person name="Walton J.D."/>
            <person name="Blanchette R.A."/>
            <person name="Henrissat B."/>
            <person name="Martin F."/>
            <person name="Cullen D."/>
            <person name="Hibbett D.S."/>
            <person name="Grigoriev I.V."/>
        </authorList>
    </citation>
    <scope>NUCLEOTIDE SEQUENCE [LARGE SCALE GENOMIC DNA]</scope>
    <source>
        <strain evidence="3">MUCL 33604</strain>
    </source>
</reference>
<dbReference type="HOGENOM" id="CLU_003921_0_0_1"/>
<dbReference type="InParanoid" id="A0A067P7M1"/>
<dbReference type="OrthoDB" id="3202009at2759"/>
<organism evidence="2 3">
    <name type="scientific">Jaapia argillacea MUCL 33604</name>
    <dbReference type="NCBI Taxonomy" id="933084"/>
    <lineage>
        <taxon>Eukaryota</taxon>
        <taxon>Fungi</taxon>
        <taxon>Dikarya</taxon>
        <taxon>Basidiomycota</taxon>
        <taxon>Agaricomycotina</taxon>
        <taxon>Agaricomycetes</taxon>
        <taxon>Agaricomycetidae</taxon>
        <taxon>Jaapiales</taxon>
        <taxon>Jaapiaceae</taxon>
        <taxon>Jaapia</taxon>
    </lineage>
</organism>
<dbReference type="InterPro" id="IPR021109">
    <property type="entry name" value="Peptidase_aspartic_dom_sf"/>
</dbReference>
<dbReference type="Pfam" id="PF13650">
    <property type="entry name" value="Asp_protease_2"/>
    <property type="match status" value="1"/>
</dbReference>
<dbReference type="AlphaFoldDB" id="A0A067P7M1"/>
<dbReference type="Gene3D" id="2.40.70.10">
    <property type="entry name" value="Acid Proteases"/>
    <property type="match status" value="1"/>
</dbReference>
<evidence type="ECO:0008006" key="4">
    <source>
        <dbReference type="Google" id="ProtNLM"/>
    </source>
</evidence>
<feature type="non-terminal residue" evidence="2">
    <location>
        <position position="1"/>
    </location>
</feature>
<evidence type="ECO:0000313" key="3">
    <source>
        <dbReference type="Proteomes" id="UP000027265"/>
    </source>
</evidence>
<evidence type="ECO:0000256" key="1">
    <source>
        <dbReference type="SAM" id="MobiDB-lite"/>
    </source>
</evidence>
<protein>
    <recommendedName>
        <fullName evidence="4">Aspartic peptidase DDI1-type domain-containing protein</fullName>
    </recommendedName>
</protein>
<name>A0A067P7M1_9AGAM</name>
<proteinExistence type="predicted"/>
<feature type="compositionally biased region" description="Polar residues" evidence="1">
    <location>
        <begin position="198"/>
        <end position="209"/>
    </location>
</feature>
<accession>A0A067P7M1</accession>
<dbReference type="STRING" id="933084.A0A067P7M1"/>